<organism evidence="5 6">
    <name type="scientific">Gemmatirosa kalamazoonensis</name>
    <dbReference type="NCBI Taxonomy" id="861299"/>
    <lineage>
        <taxon>Bacteria</taxon>
        <taxon>Pseudomonadati</taxon>
        <taxon>Gemmatimonadota</taxon>
        <taxon>Gemmatimonadia</taxon>
        <taxon>Gemmatimonadales</taxon>
        <taxon>Gemmatimonadaceae</taxon>
        <taxon>Gemmatirosa</taxon>
    </lineage>
</organism>
<dbReference type="Proteomes" id="UP000019151">
    <property type="component" value="Plasmid 1"/>
</dbReference>
<feature type="region of interest" description="Disordered" evidence="3">
    <location>
        <begin position="1"/>
        <end position="46"/>
    </location>
</feature>
<evidence type="ECO:0000313" key="5">
    <source>
        <dbReference type="EMBL" id="AHG92531.1"/>
    </source>
</evidence>
<keyword evidence="6" id="KW-1185">Reference proteome</keyword>
<dbReference type="PROSITE" id="PS01124">
    <property type="entry name" value="HTH_ARAC_FAMILY_2"/>
    <property type="match status" value="1"/>
</dbReference>
<proteinExistence type="predicted"/>
<keyword evidence="1" id="KW-0805">Transcription regulation</keyword>
<dbReference type="GO" id="GO:0003700">
    <property type="term" value="F:DNA-binding transcription factor activity"/>
    <property type="evidence" value="ECO:0007669"/>
    <property type="project" value="InterPro"/>
</dbReference>
<name>W0RP66_9BACT</name>
<evidence type="ECO:0000313" key="6">
    <source>
        <dbReference type="Proteomes" id="UP000019151"/>
    </source>
</evidence>
<evidence type="ECO:0000256" key="2">
    <source>
        <dbReference type="ARBA" id="ARBA00023163"/>
    </source>
</evidence>
<dbReference type="Gene3D" id="1.10.10.60">
    <property type="entry name" value="Homeodomain-like"/>
    <property type="match status" value="1"/>
</dbReference>
<evidence type="ECO:0000259" key="4">
    <source>
        <dbReference type="PROSITE" id="PS01124"/>
    </source>
</evidence>
<dbReference type="KEGG" id="gba:J421_4996"/>
<dbReference type="InParanoid" id="W0RP66"/>
<accession>W0RP66</accession>
<evidence type="ECO:0000256" key="1">
    <source>
        <dbReference type="ARBA" id="ARBA00023015"/>
    </source>
</evidence>
<dbReference type="HOGENOM" id="CLU_890700_0_0_0"/>
<dbReference type="SUPFAM" id="SSF46689">
    <property type="entry name" value="Homeodomain-like"/>
    <property type="match status" value="1"/>
</dbReference>
<sequence length="312" mass="33446">MSGAPELETLPVRPGHATGNGDTRRNARPSPGAVSSHRRSPLLRPSRTPTVVALVADARDRARLESAMPATARIVFVADTQALRAAVTAGDADVVVLEPRCPAGRITAAMVRQFRDGFPYLPVLAYCDPYTRGSGHIVDMARAGVSEVLLRGVDDVRLVLGRTIEHARRQCVVDQVYERLAPRLPEAARPIVACFLRHAASTTTVSDAASELGVHRKTLVNRMAAAHLPPPRVINSWCRLLVAAELLDAPGRSVNQVAVDLSFSSGTALRNMLKRYTDLTPSALRAKGSLATLDALFLRALLKDDAPVPVGA</sequence>
<keyword evidence="2" id="KW-0804">Transcription</keyword>
<gene>
    <name evidence="5" type="ORF">J421_4996</name>
</gene>
<protein>
    <submittedName>
        <fullName evidence="5">Helix-turn-helix, AraC domain-containing protein</fullName>
    </submittedName>
</protein>
<dbReference type="EMBL" id="CP007129">
    <property type="protein sequence ID" value="AHG92531.1"/>
    <property type="molecule type" value="Genomic_DNA"/>
</dbReference>
<dbReference type="InterPro" id="IPR009057">
    <property type="entry name" value="Homeodomain-like_sf"/>
</dbReference>
<dbReference type="InterPro" id="IPR018060">
    <property type="entry name" value="HTH_AraC"/>
</dbReference>
<dbReference type="AlphaFoldDB" id="W0RP66"/>
<evidence type="ECO:0000256" key="3">
    <source>
        <dbReference type="SAM" id="MobiDB-lite"/>
    </source>
</evidence>
<dbReference type="SMART" id="SM00342">
    <property type="entry name" value="HTH_ARAC"/>
    <property type="match status" value="1"/>
</dbReference>
<dbReference type="GO" id="GO:0043565">
    <property type="term" value="F:sequence-specific DNA binding"/>
    <property type="evidence" value="ECO:0007669"/>
    <property type="project" value="InterPro"/>
</dbReference>
<reference evidence="5 6" key="1">
    <citation type="journal article" date="2014" name="Genome Announc.">
        <title>Genome Sequence and Methylome of Soil Bacterium Gemmatirosa kalamazoonensis KBS708T, a Member of the Rarely Cultivated Gemmatimonadetes Phylum.</title>
        <authorList>
            <person name="Debruyn J.M."/>
            <person name="Radosevich M."/>
            <person name="Wommack K.E."/>
            <person name="Polson S.W."/>
            <person name="Hauser L.J."/>
            <person name="Fawaz M.N."/>
            <person name="Korlach J."/>
            <person name="Tsai Y.C."/>
        </authorList>
    </citation>
    <scope>NUCLEOTIDE SEQUENCE [LARGE SCALE GENOMIC DNA]</scope>
    <source>
        <strain evidence="5 6">KBS708</strain>
        <plasmid evidence="6">Plasmid 1</plasmid>
    </source>
</reference>
<dbReference type="Pfam" id="PF12833">
    <property type="entry name" value="HTH_18"/>
    <property type="match status" value="1"/>
</dbReference>
<keyword evidence="5" id="KW-0614">Plasmid</keyword>
<geneLocation type="plasmid" evidence="5 6">
    <name>1</name>
</geneLocation>
<feature type="domain" description="HTH araC/xylS-type" evidence="4">
    <location>
        <begin position="189"/>
        <end position="287"/>
    </location>
</feature>